<feature type="region of interest" description="Disordered" evidence="1">
    <location>
        <begin position="32"/>
        <end position="132"/>
    </location>
</feature>
<dbReference type="InterPro" id="IPR045522">
    <property type="entry name" value="DUF6474"/>
</dbReference>
<dbReference type="OrthoDB" id="4773206at2"/>
<name>A0A173LI79_9ACTN</name>
<protein>
    <submittedName>
        <fullName evidence="2">Uncharacterized protein</fullName>
    </submittedName>
</protein>
<feature type="compositionally biased region" description="Basic and acidic residues" evidence="1">
    <location>
        <begin position="41"/>
        <end position="54"/>
    </location>
</feature>
<dbReference type="Pfam" id="PF20079">
    <property type="entry name" value="DUF6474"/>
    <property type="match status" value="2"/>
</dbReference>
<accession>A0A173LI79</accession>
<dbReference type="KEGG" id="dtm:BJL86_0186"/>
<proteinExistence type="predicted"/>
<gene>
    <name evidence="2" type="ORF">BJL86_0186</name>
</gene>
<dbReference type="EMBL" id="CP015961">
    <property type="protein sequence ID" value="ANI90997.1"/>
    <property type="molecule type" value="Genomic_DNA"/>
</dbReference>
<dbReference type="AlphaFoldDB" id="A0A173LI79"/>
<dbReference type="RefSeq" id="WP_067475284.1">
    <property type="nucleotide sequence ID" value="NZ_CP015961.1"/>
</dbReference>
<feature type="compositionally biased region" description="Basic residues" evidence="1">
    <location>
        <begin position="55"/>
        <end position="75"/>
    </location>
</feature>
<evidence type="ECO:0000313" key="2">
    <source>
        <dbReference type="EMBL" id="ANI90997.1"/>
    </source>
</evidence>
<sequence length="275" mass="30453">MDTLTSKLTSFRKNRAVRRAEEKALRRKATIEAKAQVKAQKAAEKIRDKADSKNVKKLKKRAEKATKRTTKKAKKTANSLEQGHQERRRGAAELKIRQNKSEDKARRKQLAKEAKLQSKADKAAAKDAKVGRAHEKKMAELELAKVKQGHLNKDSAKRYVGFAQIVLPVLAPLAFKGITSAQGSAAPLAANPATALENRISALRESLSKLNANRGSEPEIARFSERTEVRLNDMNTALETAETIPTAERRNVHKSIAGELDRVNRDVLARLGVKS</sequence>
<keyword evidence="3" id="KW-1185">Reference proteome</keyword>
<evidence type="ECO:0000256" key="1">
    <source>
        <dbReference type="SAM" id="MobiDB-lite"/>
    </source>
</evidence>
<dbReference type="Proteomes" id="UP000186104">
    <property type="component" value="Chromosome"/>
</dbReference>
<dbReference type="STRING" id="499555.BJL86_0186"/>
<organism evidence="2 3">
    <name type="scientific">Dietzia timorensis</name>
    <dbReference type="NCBI Taxonomy" id="499555"/>
    <lineage>
        <taxon>Bacteria</taxon>
        <taxon>Bacillati</taxon>
        <taxon>Actinomycetota</taxon>
        <taxon>Actinomycetes</taxon>
        <taxon>Mycobacteriales</taxon>
        <taxon>Dietziaceae</taxon>
        <taxon>Dietzia</taxon>
    </lineage>
</organism>
<evidence type="ECO:0000313" key="3">
    <source>
        <dbReference type="Proteomes" id="UP000186104"/>
    </source>
</evidence>
<feature type="compositionally biased region" description="Basic and acidic residues" evidence="1">
    <location>
        <begin position="83"/>
        <end position="132"/>
    </location>
</feature>
<reference evidence="2 3" key="1">
    <citation type="submission" date="2016-06" db="EMBL/GenBank/DDBJ databases">
        <title>Complete genome sequence of a saline-alkali tolerant type strain Dietzia timorensis ID05-A0528T.</title>
        <authorList>
            <person name="Wu X."/>
        </authorList>
    </citation>
    <scope>NUCLEOTIDE SEQUENCE [LARGE SCALE GENOMIC DNA]</scope>
    <source>
        <strain evidence="2 3">ID05-A0528</strain>
    </source>
</reference>